<dbReference type="EMBL" id="CVRI01000070">
    <property type="protein sequence ID" value="CRL07259.1"/>
    <property type="molecule type" value="Genomic_DNA"/>
</dbReference>
<name>A0A1J1J4D8_9DIPT</name>
<accession>A0A1J1J4D8</accession>
<proteinExistence type="predicted"/>
<protein>
    <submittedName>
        <fullName evidence="1">CLUMA_CG020239, isoform A</fullName>
    </submittedName>
</protein>
<evidence type="ECO:0000313" key="1">
    <source>
        <dbReference type="EMBL" id="CRL07259.1"/>
    </source>
</evidence>
<keyword evidence="2" id="KW-1185">Reference proteome</keyword>
<dbReference type="AlphaFoldDB" id="A0A1J1J4D8"/>
<reference evidence="1 2" key="1">
    <citation type="submission" date="2015-04" db="EMBL/GenBank/DDBJ databases">
        <authorList>
            <person name="Syromyatnikov M.Y."/>
            <person name="Popov V.N."/>
        </authorList>
    </citation>
    <scope>NUCLEOTIDE SEQUENCE [LARGE SCALE GENOMIC DNA]</scope>
</reference>
<organism evidence="1 2">
    <name type="scientific">Clunio marinus</name>
    <dbReference type="NCBI Taxonomy" id="568069"/>
    <lineage>
        <taxon>Eukaryota</taxon>
        <taxon>Metazoa</taxon>
        <taxon>Ecdysozoa</taxon>
        <taxon>Arthropoda</taxon>
        <taxon>Hexapoda</taxon>
        <taxon>Insecta</taxon>
        <taxon>Pterygota</taxon>
        <taxon>Neoptera</taxon>
        <taxon>Endopterygota</taxon>
        <taxon>Diptera</taxon>
        <taxon>Nematocera</taxon>
        <taxon>Chironomoidea</taxon>
        <taxon>Chironomidae</taxon>
        <taxon>Clunio</taxon>
    </lineage>
</organism>
<sequence length="77" mass="8922">MKKKNNSDTETFSVVFERKLSQLINKNALRKYLTIANRADLISYIGDEASIFLLCLVENKDSSSNKNHYYCQQTIDK</sequence>
<evidence type="ECO:0000313" key="2">
    <source>
        <dbReference type="Proteomes" id="UP000183832"/>
    </source>
</evidence>
<gene>
    <name evidence="1" type="ORF">CLUMA_CG020239</name>
</gene>
<dbReference type="Proteomes" id="UP000183832">
    <property type="component" value="Unassembled WGS sequence"/>
</dbReference>